<proteinExistence type="predicted"/>
<organism evidence="1 2">
    <name type="scientific">Amphibiibacter pelophylacis</name>
    <dbReference type="NCBI Taxonomy" id="1799477"/>
    <lineage>
        <taxon>Bacteria</taxon>
        <taxon>Pseudomonadati</taxon>
        <taxon>Pseudomonadota</taxon>
        <taxon>Betaproteobacteria</taxon>
        <taxon>Burkholderiales</taxon>
        <taxon>Sphaerotilaceae</taxon>
        <taxon>Amphibiibacter</taxon>
    </lineage>
</organism>
<dbReference type="Proteomes" id="UP001364695">
    <property type="component" value="Unassembled WGS sequence"/>
</dbReference>
<accession>A0ACC6NYX4</accession>
<evidence type="ECO:0000313" key="1">
    <source>
        <dbReference type="EMBL" id="MEJ7137176.1"/>
    </source>
</evidence>
<comment type="caution">
    <text evidence="1">The sequence shown here is derived from an EMBL/GenBank/DDBJ whole genome shotgun (WGS) entry which is preliminary data.</text>
</comment>
<gene>
    <name evidence="1" type="ORF">RV045_01870</name>
</gene>
<sequence>MLNGDIASEPAIISGGTKSTSEFYTAGSHDLTAFGGGTGLAGLGYALAYTPGTLTVAQKALAVSGITAESKTYDGNTAATVSTAAAQCVGLVAGDVVTVSATGAFDGENVGANRGVALTSVYGGAELGNYLISGQGGTAASILPKALTASLTGTTRKIYDGSTAASLGASNFSLIGFVGSEGASISQTAGLYADANAGSAKTVSATLSAGDFSASGTTLLSNYALPTSAEGSIGSIAPKALTASLTGATHKTYDGSTAASLGASNFSLIGFVSSEGASVSQTAGRYLDANAGSGKAVSATLSAGDFSASGTTLLSNYALPTSAEGSIGSILPKALTASLTGTTRKTYDGSTAASLNASNFSLSGFVDSEGASVSQTAGRYADANAGSAKTVSATLAAGDFSASGTTLLSNYALPTSAEGPIGSITPKALTASLTGATRKIYDGSTAASLGASNFSLSGFVDSEGASVSQTAGRYDDANAGSGKTVSATLAAGDFSASGATLLSNYALPTRAEGSIGSIARKAIAITGVAAADKTYDGSTTATLTRAGSVSTGVGDETLVVTADAASAHFSSKDVAAGKTVTVTGLALQDGSGGGLASNYALLDSAVTTTASITPKALTVSGISAADKVYDRTTDVTVDASRAVIEGLVGGDQVQVAAAGRFSDKNVGADKKVRLESSYSGGDRGNYTIADQASTTASITPRAARVGGITASDKAYDGTVAASVSTSQAAVSGLLDGDQVRVTVSGNFADRNAGTHAVDLSVSHQGSDAANYSYSDQASATATITPRVITLTAPSVSRVYDGGTGYTASAAELAALATHLVKGDGLAQVSLAFDSKNVGIGKTLTLSKAVIDDGNGGKNYNVTLKENTTSRITRLDSVTWVGAPNAEKPGSWFDPANWAGGAVPDLANVAHVVIPAGVTVRFDPAGAKGSAVADQPVQVDGIGSGLGSLMMAGGDLQVGADGLKLDALTQSVGRSAVAGAGAASVSGDMPVSQELIQTGGAVALERAFVSGTQTQSGAAMAVSGTLRGGDLSISGGTLSVDGGTSVNQLHQSGGTLDFYGPVNLADTFSQTGGSATTHGSLKGGSVAVSQSGRFNARSTVDLETLSVDGGRVSLDRGLNARQLDLRGGTLLTAGPVNAGTLNRSGGNFVQDGQETGLVDPGQVTASVAAPTEGSPVLRNPDTPAPTLTVVGDVTLPPSVRAVMRVASTPASPGQPATLNVEIRPDALSRPEGFTFAVPQRVWGGESSQGVRAQLPDGKPLPSGVSFDARTQRFTVASKADVTLPLTVVLRAASGQEVVVVVDAG</sequence>
<dbReference type="EMBL" id="JAWDIE010000002">
    <property type="protein sequence ID" value="MEJ7137176.1"/>
    <property type="molecule type" value="Genomic_DNA"/>
</dbReference>
<reference evidence="1" key="1">
    <citation type="submission" date="2023-10" db="EMBL/GenBank/DDBJ databases">
        <title>Amphibacter perezi, gen. nov., sp. nov. a novel taxa of the family Comamonadaceae, class Betaproteobacteria isolated from the skin microbiota of Pelophylax perezi from different populations.</title>
        <authorList>
            <person name="Costa S."/>
            <person name="Proenca D.N."/>
            <person name="Lopes I."/>
            <person name="Morais P.V."/>
        </authorList>
    </citation>
    <scope>NUCLEOTIDE SEQUENCE</scope>
    <source>
        <strain evidence="1">SL12-8</strain>
    </source>
</reference>
<protein>
    <submittedName>
        <fullName evidence="1">YDG domain-containing protein</fullName>
    </submittedName>
</protein>
<name>A0ACC6NYX4_9BURK</name>
<evidence type="ECO:0000313" key="2">
    <source>
        <dbReference type="Proteomes" id="UP001364695"/>
    </source>
</evidence>
<keyword evidence="2" id="KW-1185">Reference proteome</keyword>